<feature type="non-terminal residue" evidence="2">
    <location>
        <position position="1"/>
    </location>
</feature>
<name>A0ABQ8BH08_BRANA</name>
<proteinExistence type="predicted"/>
<dbReference type="Proteomes" id="UP000824890">
    <property type="component" value="Unassembled WGS sequence"/>
</dbReference>
<gene>
    <name evidence="2" type="ORF">HID58_043618</name>
</gene>
<evidence type="ECO:0000313" key="2">
    <source>
        <dbReference type="EMBL" id="KAH0904115.1"/>
    </source>
</evidence>
<reference evidence="2 3" key="1">
    <citation type="submission" date="2021-05" db="EMBL/GenBank/DDBJ databases">
        <title>Genome Assembly of Synthetic Allotetraploid Brassica napus Reveals Homoeologous Exchanges between Subgenomes.</title>
        <authorList>
            <person name="Davis J.T."/>
        </authorList>
    </citation>
    <scope>NUCLEOTIDE SEQUENCE [LARGE SCALE GENOMIC DNA]</scope>
    <source>
        <strain evidence="3">cv. Da-Ae</strain>
        <tissue evidence="2">Seedling</tissue>
    </source>
</reference>
<evidence type="ECO:0000256" key="1">
    <source>
        <dbReference type="SAM" id="MobiDB-lite"/>
    </source>
</evidence>
<sequence>ITHKQIGLLRQHTNKSGCLDTDDMSTATINSKDTVGKGKEITSSGGGEVMVVKDHTIHNGGSGSKNSGDDGKNDGSADGVEE</sequence>
<organism evidence="2 3">
    <name type="scientific">Brassica napus</name>
    <name type="common">Rape</name>
    <dbReference type="NCBI Taxonomy" id="3708"/>
    <lineage>
        <taxon>Eukaryota</taxon>
        <taxon>Viridiplantae</taxon>
        <taxon>Streptophyta</taxon>
        <taxon>Embryophyta</taxon>
        <taxon>Tracheophyta</taxon>
        <taxon>Spermatophyta</taxon>
        <taxon>Magnoliopsida</taxon>
        <taxon>eudicotyledons</taxon>
        <taxon>Gunneridae</taxon>
        <taxon>Pentapetalae</taxon>
        <taxon>rosids</taxon>
        <taxon>malvids</taxon>
        <taxon>Brassicales</taxon>
        <taxon>Brassicaceae</taxon>
        <taxon>Brassiceae</taxon>
        <taxon>Brassica</taxon>
    </lineage>
</organism>
<feature type="compositionally biased region" description="Polar residues" evidence="1">
    <location>
        <begin position="24"/>
        <end position="33"/>
    </location>
</feature>
<comment type="caution">
    <text evidence="2">The sequence shown here is derived from an EMBL/GenBank/DDBJ whole genome shotgun (WGS) entry which is preliminary data.</text>
</comment>
<keyword evidence="3" id="KW-1185">Reference proteome</keyword>
<feature type="region of interest" description="Disordered" evidence="1">
    <location>
        <begin position="18"/>
        <end position="82"/>
    </location>
</feature>
<accession>A0ABQ8BH08</accession>
<dbReference type="EMBL" id="JAGKQM010000011">
    <property type="protein sequence ID" value="KAH0904115.1"/>
    <property type="molecule type" value="Genomic_DNA"/>
</dbReference>
<protein>
    <submittedName>
        <fullName evidence="2">Uncharacterized protein</fullName>
    </submittedName>
</protein>
<evidence type="ECO:0000313" key="3">
    <source>
        <dbReference type="Proteomes" id="UP000824890"/>
    </source>
</evidence>